<proteinExistence type="predicted"/>
<sequence>MRRAEEAAPEALDSSLQTVKLAKLLPFTAPPCPLPASIRLASLPPALGSANRVPLPRPSTGQDHLNSSNSTILIVLLHQPKIPPNPLLTTSSTTRPSCWPPLSAPSLPPAATATHRFAKLECSTLALLALA</sequence>
<keyword evidence="2" id="KW-1185">Reference proteome</keyword>
<gene>
    <name evidence="1" type="ORF">AOQ84DRAFT_220447</name>
</gene>
<reference evidence="1 2" key="1">
    <citation type="journal article" date="2016" name="Nat. Commun.">
        <title>Ectomycorrhizal ecology is imprinted in the genome of the dominant symbiotic fungus Cenococcum geophilum.</title>
        <authorList>
            <consortium name="DOE Joint Genome Institute"/>
            <person name="Peter M."/>
            <person name="Kohler A."/>
            <person name="Ohm R.A."/>
            <person name="Kuo A."/>
            <person name="Krutzmann J."/>
            <person name="Morin E."/>
            <person name="Arend M."/>
            <person name="Barry K.W."/>
            <person name="Binder M."/>
            <person name="Choi C."/>
            <person name="Clum A."/>
            <person name="Copeland A."/>
            <person name="Grisel N."/>
            <person name="Haridas S."/>
            <person name="Kipfer T."/>
            <person name="LaButti K."/>
            <person name="Lindquist E."/>
            <person name="Lipzen A."/>
            <person name="Maire R."/>
            <person name="Meier B."/>
            <person name="Mihaltcheva S."/>
            <person name="Molinier V."/>
            <person name="Murat C."/>
            <person name="Poggeler S."/>
            <person name="Quandt C.A."/>
            <person name="Sperisen C."/>
            <person name="Tritt A."/>
            <person name="Tisserant E."/>
            <person name="Crous P.W."/>
            <person name="Henrissat B."/>
            <person name="Nehls U."/>
            <person name="Egli S."/>
            <person name="Spatafora J.W."/>
            <person name="Grigoriev I.V."/>
            <person name="Martin F.M."/>
        </authorList>
    </citation>
    <scope>NUCLEOTIDE SEQUENCE [LARGE SCALE GENOMIC DNA]</scope>
    <source>
        <strain evidence="1 2">CBS 207.34</strain>
    </source>
</reference>
<organism evidence="1 2">
    <name type="scientific">Glonium stellatum</name>
    <dbReference type="NCBI Taxonomy" id="574774"/>
    <lineage>
        <taxon>Eukaryota</taxon>
        <taxon>Fungi</taxon>
        <taxon>Dikarya</taxon>
        <taxon>Ascomycota</taxon>
        <taxon>Pezizomycotina</taxon>
        <taxon>Dothideomycetes</taxon>
        <taxon>Pleosporomycetidae</taxon>
        <taxon>Gloniales</taxon>
        <taxon>Gloniaceae</taxon>
        <taxon>Glonium</taxon>
    </lineage>
</organism>
<dbReference type="EMBL" id="KV751147">
    <property type="protein sequence ID" value="OCL01336.1"/>
    <property type="molecule type" value="Genomic_DNA"/>
</dbReference>
<dbReference type="AlphaFoldDB" id="A0A8E2EMB3"/>
<evidence type="ECO:0000313" key="1">
    <source>
        <dbReference type="EMBL" id="OCL01336.1"/>
    </source>
</evidence>
<accession>A0A8E2EMB3</accession>
<name>A0A8E2EMB3_9PEZI</name>
<protein>
    <submittedName>
        <fullName evidence="1">Uncharacterized protein</fullName>
    </submittedName>
</protein>
<evidence type="ECO:0000313" key="2">
    <source>
        <dbReference type="Proteomes" id="UP000250140"/>
    </source>
</evidence>
<dbReference type="Proteomes" id="UP000250140">
    <property type="component" value="Unassembled WGS sequence"/>
</dbReference>